<dbReference type="PANTHER" id="PTHR43875:SF1">
    <property type="entry name" value="OSMOPROTECTIVE COMPOUNDS UPTAKE ATP-BINDING PROTEIN GGTA"/>
    <property type="match status" value="1"/>
</dbReference>
<dbReference type="Pfam" id="PF00005">
    <property type="entry name" value="ABC_tran"/>
    <property type="match status" value="1"/>
</dbReference>
<dbReference type="InterPro" id="IPR003593">
    <property type="entry name" value="AAA+_ATPase"/>
</dbReference>
<dbReference type="GO" id="GO:0055052">
    <property type="term" value="C:ATP-binding cassette (ABC) transporter complex, substrate-binding subunit-containing"/>
    <property type="evidence" value="ECO:0007669"/>
    <property type="project" value="TreeGrafter"/>
</dbReference>
<dbReference type="SUPFAM" id="SSF50331">
    <property type="entry name" value="MOP-like"/>
    <property type="match status" value="1"/>
</dbReference>
<comment type="caution">
    <text evidence="5">The sequence shown here is derived from an EMBL/GenBank/DDBJ whole genome shotgun (WGS) entry which is preliminary data.</text>
</comment>
<dbReference type="AlphaFoldDB" id="A0A523VW53"/>
<organism evidence="5 6">
    <name type="scientific">Aerophobetes bacterium</name>
    <dbReference type="NCBI Taxonomy" id="2030807"/>
    <lineage>
        <taxon>Bacteria</taxon>
        <taxon>Candidatus Aerophobota</taxon>
    </lineage>
</organism>
<evidence type="ECO:0000256" key="1">
    <source>
        <dbReference type="ARBA" id="ARBA00022448"/>
    </source>
</evidence>
<dbReference type="InterPro" id="IPR047641">
    <property type="entry name" value="ABC_transpr_MalK/UgpC-like"/>
</dbReference>
<gene>
    <name evidence="5" type="ORF">E3J48_08370</name>
</gene>
<protein>
    <submittedName>
        <fullName evidence="5">ABC transporter ATP-binding protein</fullName>
    </submittedName>
</protein>
<name>A0A523VW53_UNCAE</name>
<dbReference type="InterPro" id="IPR008995">
    <property type="entry name" value="Mo/tungstate-bd_C_term_dom"/>
</dbReference>
<dbReference type="InterPro" id="IPR003439">
    <property type="entry name" value="ABC_transporter-like_ATP-bd"/>
</dbReference>
<evidence type="ECO:0000259" key="4">
    <source>
        <dbReference type="PROSITE" id="PS50893"/>
    </source>
</evidence>
<dbReference type="Gene3D" id="3.40.50.300">
    <property type="entry name" value="P-loop containing nucleotide triphosphate hydrolases"/>
    <property type="match status" value="1"/>
</dbReference>
<dbReference type="EMBL" id="SOIZ01000386">
    <property type="protein sequence ID" value="TET59002.1"/>
    <property type="molecule type" value="Genomic_DNA"/>
</dbReference>
<sequence>MAKIELVNVCKRLKGDDKSILPSFKIVRNMQSGTLGNYRKRPFSIENMNLDIPDAKTMVILGPTGCGKTTLLRIIAGLIPVDSGEIRYDQVNMENTPPGERRIGMVFQNYALYPHFTSKSNILSYFLFKKKTPELDKIAREKYRRTSELMGVDMAYLLDKKPTHLSGGEKQRVALGRCITRDPALFLLDEPFSNLDQKLREKYRVNLKMLLEHFNITAVYVTHDQQEALILADLIAIMNVGRIEQVGTYENIYENPKSIFVAEFLNLDIDTPAINLICGEHVAQELKEMIIGVRPENVEVFEEKKGDCIMGTIVDMRNIPLRNATILRTRIDTNEVYVRIPLKKGPSVNRRFWLRFRKYHIFDKNSGQRLRSYRNSQSS</sequence>
<feature type="domain" description="ABC transporter" evidence="4">
    <location>
        <begin position="30"/>
        <end position="265"/>
    </location>
</feature>
<accession>A0A523VW53</accession>
<dbReference type="GO" id="GO:0005524">
    <property type="term" value="F:ATP binding"/>
    <property type="evidence" value="ECO:0007669"/>
    <property type="project" value="UniProtKB-KW"/>
</dbReference>
<dbReference type="PANTHER" id="PTHR43875">
    <property type="entry name" value="MALTODEXTRIN IMPORT ATP-BINDING PROTEIN MSMX"/>
    <property type="match status" value="1"/>
</dbReference>
<dbReference type="PROSITE" id="PS00211">
    <property type="entry name" value="ABC_TRANSPORTER_1"/>
    <property type="match status" value="1"/>
</dbReference>
<reference evidence="5 6" key="1">
    <citation type="submission" date="2019-03" db="EMBL/GenBank/DDBJ databases">
        <title>Metabolic potential of uncultured bacteria and archaea associated with petroleum seepage in deep-sea sediments.</title>
        <authorList>
            <person name="Dong X."/>
            <person name="Hubert C."/>
        </authorList>
    </citation>
    <scope>NUCLEOTIDE SEQUENCE [LARGE SCALE GENOMIC DNA]</scope>
    <source>
        <strain evidence="5">E29_bin52</strain>
    </source>
</reference>
<dbReference type="InterPro" id="IPR027417">
    <property type="entry name" value="P-loop_NTPase"/>
</dbReference>
<dbReference type="Proteomes" id="UP000319130">
    <property type="component" value="Unassembled WGS sequence"/>
</dbReference>
<dbReference type="PROSITE" id="PS50893">
    <property type="entry name" value="ABC_TRANSPORTER_2"/>
    <property type="match status" value="1"/>
</dbReference>
<keyword evidence="3 5" id="KW-0067">ATP-binding</keyword>
<keyword evidence="2" id="KW-0547">Nucleotide-binding</keyword>
<evidence type="ECO:0000256" key="2">
    <source>
        <dbReference type="ARBA" id="ARBA00022741"/>
    </source>
</evidence>
<dbReference type="Gene3D" id="2.40.50.100">
    <property type="match status" value="1"/>
</dbReference>
<dbReference type="Gene3D" id="2.40.50.140">
    <property type="entry name" value="Nucleic acid-binding proteins"/>
    <property type="match status" value="1"/>
</dbReference>
<keyword evidence="1" id="KW-0813">Transport</keyword>
<dbReference type="SUPFAM" id="SSF52540">
    <property type="entry name" value="P-loop containing nucleoside triphosphate hydrolases"/>
    <property type="match status" value="1"/>
</dbReference>
<dbReference type="InterPro" id="IPR017871">
    <property type="entry name" value="ABC_transporter-like_CS"/>
</dbReference>
<evidence type="ECO:0000313" key="6">
    <source>
        <dbReference type="Proteomes" id="UP000319130"/>
    </source>
</evidence>
<evidence type="ECO:0000313" key="5">
    <source>
        <dbReference type="EMBL" id="TET59002.1"/>
    </source>
</evidence>
<proteinExistence type="predicted"/>
<dbReference type="InterPro" id="IPR012340">
    <property type="entry name" value="NA-bd_OB-fold"/>
</dbReference>
<dbReference type="SMART" id="SM00382">
    <property type="entry name" value="AAA"/>
    <property type="match status" value="1"/>
</dbReference>
<dbReference type="GO" id="GO:0016887">
    <property type="term" value="F:ATP hydrolysis activity"/>
    <property type="evidence" value="ECO:0007669"/>
    <property type="project" value="InterPro"/>
</dbReference>
<evidence type="ECO:0000256" key="3">
    <source>
        <dbReference type="ARBA" id="ARBA00022840"/>
    </source>
</evidence>